<dbReference type="InterPro" id="IPR002477">
    <property type="entry name" value="Peptidoglycan-bd-like"/>
</dbReference>
<accession>A0A4R3JEZ6</accession>
<dbReference type="InterPro" id="IPR036366">
    <property type="entry name" value="PGBDSf"/>
</dbReference>
<proteinExistence type="predicted"/>
<dbReference type="OrthoDB" id="1523598at2"/>
<dbReference type="Gene3D" id="1.10.101.10">
    <property type="entry name" value="PGBD-like superfamily/PGBD"/>
    <property type="match status" value="2"/>
</dbReference>
<dbReference type="GO" id="GO:0016787">
    <property type="term" value="F:hydrolase activity"/>
    <property type="evidence" value="ECO:0007669"/>
    <property type="project" value="UniProtKB-KW"/>
</dbReference>
<dbReference type="Proteomes" id="UP000295696">
    <property type="component" value="Unassembled WGS sequence"/>
</dbReference>
<dbReference type="SUPFAM" id="SSF47090">
    <property type="entry name" value="PGBD-like"/>
    <property type="match status" value="2"/>
</dbReference>
<comment type="caution">
    <text evidence="2">The sequence shown here is derived from an EMBL/GenBank/DDBJ whole genome shotgun (WGS) entry which is preliminary data.</text>
</comment>
<organism evidence="2 3">
    <name type="scientific">Primorskyibacter sedentarius</name>
    <dbReference type="NCBI Taxonomy" id="745311"/>
    <lineage>
        <taxon>Bacteria</taxon>
        <taxon>Pseudomonadati</taxon>
        <taxon>Pseudomonadota</taxon>
        <taxon>Alphaproteobacteria</taxon>
        <taxon>Rhodobacterales</taxon>
        <taxon>Roseobacteraceae</taxon>
        <taxon>Primorskyibacter</taxon>
    </lineage>
</organism>
<dbReference type="EMBL" id="SLZU01000005">
    <property type="protein sequence ID" value="TCS64472.1"/>
    <property type="molecule type" value="Genomic_DNA"/>
</dbReference>
<reference evidence="2 3" key="1">
    <citation type="submission" date="2019-03" db="EMBL/GenBank/DDBJ databases">
        <title>Genomic Encyclopedia of Type Strains, Phase IV (KMG-IV): sequencing the most valuable type-strain genomes for metagenomic binning, comparative biology and taxonomic classification.</title>
        <authorList>
            <person name="Goeker M."/>
        </authorList>
    </citation>
    <scope>NUCLEOTIDE SEQUENCE [LARGE SCALE GENOMIC DNA]</scope>
    <source>
        <strain evidence="2 3">DSM 104836</strain>
    </source>
</reference>
<name>A0A4R3JEZ6_9RHOB</name>
<sequence>MSILKKGLKGAPVKRMQEKLGITADGDFGPGTEKALKDYQSANGLAVDGIAGPDTFAAMGLHELILLRVGSRGAQVKKLQEALGITADGRFGPGTAKAVEEYQSANGLDADGMAGPATLAKMSAFAGEVTQDVVEKANLAPEEESFASEPMPEISGVEVIKSAAAPVKATKSVWNKVSGWFS</sequence>
<feature type="domain" description="Peptidoglycan binding-like" evidence="1">
    <location>
        <begin position="77"/>
        <end position="122"/>
    </location>
</feature>
<gene>
    <name evidence="2" type="ORF">EDD52_10532</name>
</gene>
<dbReference type="AlphaFoldDB" id="A0A4R3JEZ6"/>
<dbReference type="InterPro" id="IPR036365">
    <property type="entry name" value="PGBD-like_sf"/>
</dbReference>
<dbReference type="Pfam" id="PF01471">
    <property type="entry name" value="PG_binding_1"/>
    <property type="match status" value="2"/>
</dbReference>
<dbReference type="RefSeq" id="WP_132244210.1">
    <property type="nucleotide sequence ID" value="NZ_SLZU01000005.1"/>
</dbReference>
<keyword evidence="2" id="KW-0378">Hydrolase</keyword>
<protein>
    <submittedName>
        <fullName evidence="2">Peptidoglycan hydrolase-like protein with peptidoglycan-binding domain</fullName>
    </submittedName>
</protein>
<feature type="domain" description="Peptidoglycan binding-like" evidence="1">
    <location>
        <begin position="22"/>
        <end position="59"/>
    </location>
</feature>
<evidence type="ECO:0000313" key="2">
    <source>
        <dbReference type="EMBL" id="TCS64472.1"/>
    </source>
</evidence>
<evidence type="ECO:0000259" key="1">
    <source>
        <dbReference type="Pfam" id="PF01471"/>
    </source>
</evidence>
<evidence type="ECO:0000313" key="3">
    <source>
        <dbReference type="Proteomes" id="UP000295696"/>
    </source>
</evidence>
<keyword evidence="3" id="KW-1185">Reference proteome</keyword>